<dbReference type="HOGENOM" id="CLU_2866486_0_0_12"/>
<protein>
    <submittedName>
        <fullName evidence="1">Uncharacterized protein</fullName>
    </submittedName>
</protein>
<name>M2AVG3_TREDN</name>
<dbReference type="Proteomes" id="UP000016183">
    <property type="component" value="Unassembled WGS sequence"/>
</dbReference>
<sequence>MNPLRLNSIYIQGNRTINKDEKTNEITVIPELLELMDLKGILLVLLKMCKRQVKRLKSTLGIEK</sequence>
<reference evidence="1 2" key="1">
    <citation type="submission" date="2012-01" db="EMBL/GenBank/DDBJ databases">
        <title>The Genome Sequence of Treponema denticola SP33.</title>
        <authorList>
            <consortium name="The Broad Institute Genome Sequencing Platform"/>
            <person name="Earl A."/>
            <person name="Ward D."/>
            <person name="Feldgarden M."/>
            <person name="Gevers D."/>
            <person name="Blanton J.M."/>
            <person name="Fenno C.J."/>
            <person name="Baranova O.V."/>
            <person name="Mathney J."/>
            <person name="Dewhirst F.E."/>
            <person name="Izard J."/>
            <person name="Young S.K."/>
            <person name="Zeng Q."/>
            <person name="Gargeya S."/>
            <person name="Fitzgerald M."/>
            <person name="Haas B."/>
            <person name="Abouelleil A."/>
            <person name="Alvarado L."/>
            <person name="Arachchi H.M."/>
            <person name="Berlin A."/>
            <person name="Chapman S.B."/>
            <person name="Gearin G."/>
            <person name="Goldberg J."/>
            <person name="Griggs A."/>
            <person name="Gujja S."/>
            <person name="Hansen M."/>
            <person name="Heiman D."/>
            <person name="Howarth C."/>
            <person name="Larimer J."/>
            <person name="Lui A."/>
            <person name="MacDonald P.J.P."/>
            <person name="McCowen C."/>
            <person name="Montmayeur A."/>
            <person name="Murphy C."/>
            <person name="Neiman D."/>
            <person name="Pearson M."/>
            <person name="Priest M."/>
            <person name="Roberts A."/>
            <person name="Saif S."/>
            <person name="Shea T."/>
            <person name="Sisk P."/>
            <person name="Stolte C."/>
            <person name="Sykes S."/>
            <person name="Wortman J."/>
            <person name="Nusbaum C."/>
            <person name="Birren B."/>
        </authorList>
    </citation>
    <scope>NUCLEOTIDE SEQUENCE [LARGE SCALE GENOMIC DNA]</scope>
    <source>
        <strain evidence="1 2">SP33</strain>
    </source>
</reference>
<dbReference type="PATRIC" id="fig|999437.3.peg.280"/>
<evidence type="ECO:0000313" key="2">
    <source>
        <dbReference type="Proteomes" id="UP000016183"/>
    </source>
</evidence>
<dbReference type="AlphaFoldDB" id="M2AVG3"/>
<dbReference type="EMBL" id="AGDZ01000007">
    <property type="protein sequence ID" value="EMB27361.1"/>
    <property type="molecule type" value="Genomic_DNA"/>
</dbReference>
<accession>M2AVG3</accession>
<comment type="caution">
    <text evidence="1">The sequence shown here is derived from an EMBL/GenBank/DDBJ whole genome shotgun (WGS) entry which is preliminary data.</text>
</comment>
<organism evidence="1 2">
    <name type="scientific">Treponema denticola SP33</name>
    <dbReference type="NCBI Taxonomy" id="999437"/>
    <lineage>
        <taxon>Bacteria</taxon>
        <taxon>Pseudomonadati</taxon>
        <taxon>Spirochaetota</taxon>
        <taxon>Spirochaetia</taxon>
        <taxon>Spirochaetales</taxon>
        <taxon>Treponemataceae</taxon>
        <taxon>Treponema</taxon>
    </lineage>
</organism>
<evidence type="ECO:0000313" key="1">
    <source>
        <dbReference type="EMBL" id="EMB27361.1"/>
    </source>
</evidence>
<gene>
    <name evidence="1" type="ORF">HMPREF9733_00280</name>
</gene>
<proteinExistence type="predicted"/>